<reference evidence="4" key="1">
    <citation type="submission" date="2016-06" db="EMBL/GenBank/DDBJ databases">
        <authorList>
            <person name="Varghese N."/>
            <person name="Submissions Spin"/>
        </authorList>
    </citation>
    <scope>NUCLEOTIDE SEQUENCE [LARGE SCALE GENOMIC DNA]</scope>
    <source>
        <strain evidence="4">DSM 43903</strain>
    </source>
</reference>
<keyword evidence="3" id="KW-0503">Monooxygenase</keyword>
<dbReference type="EMBL" id="FMHZ01000002">
    <property type="protein sequence ID" value="SCL45666.1"/>
    <property type="molecule type" value="Genomic_DNA"/>
</dbReference>
<dbReference type="Proteomes" id="UP000199001">
    <property type="component" value="Unassembled WGS sequence"/>
</dbReference>
<dbReference type="Pfam" id="PF03992">
    <property type="entry name" value="ABM"/>
    <property type="match status" value="1"/>
</dbReference>
<evidence type="ECO:0000313" key="3">
    <source>
        <dbReference type="EMBL" id="SCL45666.1"/>
    </source>
</evidence>
<gene>
    <name evidence="3" type="ORF">GA0070606_0825</name>
</gene>
<protein>
    <submittedName>
        <fullName evidence="3">Heme-degrading monooxygenase HmoA</fullName>
    </submittedName>
</protein>
<dbReference type="SUPFAM" id="SSF54909">
    <property type="entry name" value="Dimeric alpha+beta barrel"/>
    <property type="match status" value="1"/>
</dbReference>
<accession>A0A1C6TV34</accession>
<evidence type="ECO:0000256" key="1">
    <source>
        <dbReference type="SAM" id="MobiDB-lite"/>
    </source>
</evidence>
<keyword evidence="3" id="KW-0560">Oxidoreductase</keyword>
<evidence type="ECO:0000259" key="2">
    <source>
        <dbReference type="PROSITE" id="PS51725"/>
    </source>
</evidence>
<dbReference type="Gene3D" id="3.30.70.100">
    <property type="match status" value="1"/>
</dbReference>
<dbReference type="RefSeq" id="WP_342672162.1">
    <property type="nucleotide sequence ID" value="NZ_FMHZ01000002.1"/>
</dbReference>
<sequence length="151" mass="15861">MSEGGGRTVGTAPAGPGGGVGRTGAADAGARDTAGAGAATGLADARGRRARVVFLVRVPASRTEAFLAAYEQIRHLVAGGVPGHLVDQVCRSSADPEQWLITSEWASLADFEAWERSPEHRDLVRPMRECFTDARSLRFVVHAQTPTPTPA</sequence>
<dbReference type="InterPro" id="IPR011008">
    <property type="entry name" value="Dimeric_a/b-barrel"/>
</dbReference>
<dbReference type="GO" id="GO:0004497">
    <property type="term" value="F:monooxygenase activity"/>
    <property type="evidence" value="ECO:0007669"/>
    <property type="project" value="UniProtKB-KW"/>
</dbReference>
<feature type="region of interest" description="Disordered" evidence="1">
    <location>
        <begin position="1"/>
        <end position="32"/>
    </location>
</feature>
<dbReference type="STRING" id="47855.GA0070606_0825"/>
<dbReference type="InterPro" id="IPR007138">
    <property type="entry name" value="ABM_dom"/>
</dbReference>
<name>A0A1C6TV34_9ACTN</name>
<dbReference type="PROSITE" id="PS51725">
    <property type="entry name" value="ABM"/>
    <property type="match status" value="1"/>
</dbReference>
<organism evidence="3 4">
    <name type="scientific">Micromonospora citrea</name>
    <dbReference type="NCBI Taxonomy" id="47855"/>
    <lineage>
        <taxon>Bacteria</taxon>
        <taxon>Bacillati</taxon>
        <taxon>Actinomycetota</taxon>
        <taxon>Actinomycetes</taxon>
        <taxon>Micromonosporales</taxon>
        <taxon>Micromonosporaceae</taxon>
        <taxon>Micromonospora</taxon>
    </lineage>
</organism>
<proteinExistence type="predicted"/>
<keyword evidence="4" id="KW-1185">Reference proteome</keyword>
<evidence type="ECO:0000313" key="4">
    <source>
        <dbReference type="Proteomes" id="UP000199001"/>
    </source>
</evidence>
<feature type="domain" description="ABM" evidence="2">
    <location>
        <begin position="50"/>
        <end position="139"/>
    </location>
</feature>
<feature type="compositionally biased region" description="Low complexity" evidence="1">
    <location>
        <begin position="23"/>
        <end position="32"/>
    </location>
</feature>
<dbReference type="AlphaFoldDB" id="A0A1C6TV34"/>